<evidence type="ECO:0000256" key="8">
    <source>
        <dbReference type="ARBA" id="ARBA00022679"/>
    </source>
</evidence>
<comment type="catalytic activity">
    <reaction evidence="1">
        <text>2 6,7-dimethyl-8-(1-D-ribityl)lumazine + H(+) = 5-amino-6-(D-ribitylamino)uracil + riboflavin</text>
        <dbReference type="Rhea" id="RHEA:20772"/>
        <dbReference type="ChEBI" id="CHEBI:15378"/>
        <dbReference type="ChEBI" id="CHEBI:15934"/>
        <dbReference type="ChEBI" id="CHEBI:57986"/>
        <dbReference type="ChEBI" id="CHEBI:58201"/>
        <dbReference type="EC" id="2.5.1.9"/>
    </reaction>
</comment>
<dbReference type="GO" id="GO:0004746">
    <property type="term" value="F:riboflavin synthase activity"/>
    <property type="evidence" value="ECO:0007669"/>
    <property type="project" value="UniProtKB-UniRule"/>
</dbReference>
<comment type="pathway">
    <text evidence="3">Cofactor biosynthesis; riboflavin biosynthesis; riboflavin from 2-hydroxy-3-oxobutyl phosphate and 5-amino-6-(D-ribitylamino)uracil: step 2/2.</text>
</comment>
<dbReference type="Gene3D" id="2.40.30.20">
    <property type="match status" value="2"/>
</dbReference>
<name>A0A412IUB4_9FIRM</name>
<keyword evidence="7" id="KW-0686">Riboflavin biosynthesis</keyword>
<evidence type="ECO:0000256" key="6">
    <source>
        <dbReference type="ARBA" id="ARBA00013950"/>
    </source>
</evidence>
<dbReference type="EC" id="2.5.1.9" evidence="5 10"/>
<reference evidence="13 14" key="1">
    <citation type="submission" date="2018-08" db="EMBL/GenBank/DDBJ databases">
        <title>A genome reference for cultivated species of the human gut microbiota.</title>
        <authorList>
            <person name="Zou Y."/>
            <person name="Xue W."/>
            <person name="Luo G."/>
        </authorList>
    </citation>
    <scope>NUCLEOTIDE SEQUENCE [LARGE SCALE GENOMIC DNA]</scope>
    <source>
        <strain evidence="13 14">AF22-21</strain>
    </source>
</reference>
<dbReference type="InterPro" id="IPR017938">
    <property type="entry name" value="Riboflavin_synthase-like_b-brl"/>
</dbReference>
<evidence type="ECO:0000313" key="13">
    <source>
        <dbReference type="EMBL" id="RGS43659.1"/>
    </source>
</evidence>
<dbReference type="FunFam" id="2.40.30.20:FF:000003">
    <property type="entry name" value="Riboflavin synthase, alpha subunit"/>
    <property type="match status" value="1"/>
</dbReference>
<dbReference type="PANTHER" id="PTHR21098:SF12">
    <property type="entry name" value="RIBOFLAVIN SYNTHASE"/>
    <property type="match status" value="1"/>
</dbReference>
<evidence type="ECO:0000256" key="2">
    <source>
        <dbReference type="ARBA" id="ARBA00002803"/>
    </source>
</evidence>
<dbReference type="AlphaFoldDB" id="A0A412IUB4"/>
<keyword evidence="8 13" id="KW-0808">Transferase</keyword>
<dbReference type="NCBIfam" id="NF009566">
    <property type="entry name" value="PRK13020.1"/>
    <property type="match status" value="1"/>
</dbReference>
<comment type="caution">
    <text evidence="13">The sequence shown here is derived from an EMBL/GenBank/DDBJ whole genome shotgun (WGS) entry which is preliminary data.</text>
</comment>
<dbReference type="InterPro" id="IPR026017">
    <property type="entry name" value="Lumazine-bd_dom"/>
</dbReference>
<dbReference type="EMBL" id="QRVK01000005">
    <property type="protein sequence ID" value="RGS43659.1"/>
    <property type="molecule type" value="Genomic_DNA"/>
</dbReference>
<feature type="domain" description="Lumazine-binding" evidence="12">
    <location>
        <begin position="97"/>
        <end position="193"/>
    </location>
</feature>
<organism evidence="13 14">
    <name type="scientific">Coprococcus eutactus</name>
    <dbReference type="NCBI Taxonomy" id="33043"/>
    <lineage>
        <taxon>Bacteria</taxon>
        <taxon>Bacillati</taxon>
        <taxon>Bacillota</taxon>
        <taxon>Clostridia</taxon>
        <taxon>Lachnospirales</taxon>
        <taxon>Lachnospiraceae</taxon>
        <taxon>Coprococcus</taxon>
    </lineage>
</organism>
<keyword evidence="9" id="KW-0677">Repeat</keyword>
<feature type="repeat" description="Lumazine-binding" evidence="11">
    <location>
        <begin position="97"/>
        <end position="193"/>
    </location>
</feature>
<proteinExistence type="predicted"/>
<accession>A0A412IUB4</accession>
<dbReference type="GO" id="GO:0009231">
    <property type="term" value="P:riboflavin biosynthetic process"/>
    <property type="evidence" value="ECO:0007669"/>
    <property type="project" value="UniProtKB-KW"/>
</dbReference>
<gene>
    <name evidence="13" type="ORF">DWX94_03570</name>
</gene>
<evidence type="ECO:0000256" key="10">
    <source>
        <dbReference type="NCBIfam" id="TIGR00187"/>
    </source>
</evidence>
<dbReference type="FunFam" id="2.40.30.20:FF:000004">
    <property type="entry name" value="Riboflavin synthase, alpha subunit"/>
    <property type="match status" value="1"/>
</dbReference>
<dbReference type="RefSeq" id="WP_004849200.1">
    <property type="nucleotide sequence ID" value="NZ_CP102278.1"/>
</dbReference>
<comment type="subunit">
    <text evidence="4">Homotrimer.</text>
</comment>
<evidence type="ECO:0000313" key="14">
    <source>
        <dbReference type="Proteomes" id="UP000283295"/>
    </source>
</evidence>
<comment type="function">
    <text evidence="2">Catalyzes the dismutation of two molecules of 6,7-dimethyl-8-ribityllumazine, resulting in the formation of riboflavin and 5-amino-6-(D-ribitylamino)uracil.</text>
</comment>
<dbReference type="NCBIfam" id="NF006767">
    <property type="entry name" value="PRK09289.1"/>
    <property type="match status" value="1"/>
</dbReference>
<evidence type="ECO:0000256" key="3">
    <source>
        <dbReference type="ARBA" id="ARBA00004887"/>
    </source>
</evidence>
<sequence>MFTGIVEEIGTIRKIDKGVSSCSITVQAGKVLQGSQVGDSIAVNGVCLTATSISGNIFTADVMPETLRRSGLGQLTGGSRVNLERAMAAGGRFGGHIVSGHIDGTGTIRELKREDNAVWVTIDCSPKILRYIIEKGSIAIDGISLTVAYVDDTCFKVSIIPHTAGETTLLDGKPGKVVNLENDVVGKYVEKLLAPYKGDDVDGKLSNGKASNRSGLDMKFLVENGFM</sequence>
<dbReference type="InterPro" id="IPR001783">
    <property type="entry name" value="Lumazine-bd"/>
</dbReference>
<evidence type="ECO:0000256" key="1">
    <source>
        <dbReference type="ARBA" id="ARBA00000968"/>
    </source>
</evidence>
<protein>
    <recommendedName>
        <fullName evidence="6 10">Riboflavin synthase</fullName>
        <ecNumber evidence="5 10">2.5.1.9</ecNumber>
    </recommendedName>
</protein>
<dbReference type="OrthoDB" id="9788537at2"/>
<feature type="domain" description="Lumazine-binding" evidence="12">
    <location>
        <begin position="1"/>
        <end position="96"/>
    </location>
</feature>
<dbReference type="PROSITE" id="PS51177">
    <property type="entry name" value="LUMAZINE_BIND"/>
    <property type="match status" value="2"/>
</dbReference>
<dbReference type="GeneID" id="92832679"/>
<dbReference type="Pfam" id="PF00677">
    <property type="entry name" value="Lum_binding"/>
    <property type="match status" value="2"/>
</dbReference>
<evidence type="ECO:0000256" key="9">
    <source>
        <dbReference type="ARBA" id="ARBA00022737"/>
    </source>
</evidence>
<feature type="repeat" description="Lumazine-binding" evidence="11">
    <location>
        <begin position="1"/>
        <end position="96"/>
    </location>
</feature>
<dbReference type="PANTHER" id="PTHR21098">
    <property type="entry name" value="RIBOFLAVIN SYNTHASE ALPHA CHAIN"/>
    <property type="match status" value="1"/>
</dbReference>
<dbReference type="Proteomes" id="UP000283295">
    <property type="component" value="Unassembled WGS sequence"/>
</dbReference>
<evidence type="ECO:0000259" key="12">
    <source>
        <dbReference type="PROSITE" id="PS51177"/>
    </source>
</evidence>
<evidence type="ECO:0000256" key="4">
    <source>
        <dbReference type="ARBA" id="ARBA00011233"/>
    </source>
</evidence>
<dbReference type="InterPro" id="IPR023366">
    <property type="entry name" value="ATP_synth_asu-like_sf"/>
</dbReference>
<evidence type="ECO:0000256" key="11">
    <source>
        <dbReference type="PROSITE-ProRule" id="PRU00524"/>
    </source>
</evidence>
<dbReference type="PIRSF" id="PIRSF000498">
    <property type="entry name" value="Riboflavin_syn_A"/>
    <property type="match status" value="1"/>
</dbReference>
<evidence type="ECO:0000256" key="5">
    <source>
        <dbReference type="ARBA" id="ARBA00012827"/>
    </source>
</evidence>
<dbReference type="CDD" id="cd00402">
    <property type="entry name" value="Riboflavin_synthase_like"/>
    <property type="match status" value="1"/>
</dbReference>
<dbReference type="SUPFAM" id="SSF63380">
    <property type="entry name" value="Riboflavin synthase domain-like"/>
    <property type="match status" value="2"/>
</dbReference>
<dbReference type="NCBIfam" id="TIGR00187">
    <property type="entry name" value="ribE"/>
    <property type="match status" value="1"/>
</dbReference>
<evidence type="ECO:0000256" key="7">
    <source>
        <dbReference type="ARBA" id="ARBA00022619"/>
    </source>
</evidence>